<organism evidence="2 3">
    <name type="scientific">Trichoderma asperellum (strain ATCC 204424 / CBS 433.97 / NBRC 101777)</name>
    <dbReference type="NCBI Taxonomy" id="1042311"/>
    <lineage>
        <taxon>Eukaryota</taxon>
        <taxon>Fungi</taxon>
        <taxon>Dikarya</taxon>
        <taxon>Ascomycota</taxon>
        <taxon>Pezizomycotina</taxon>
        <taxon>Sordariomycetes</taxon>
        <taxon>Hypocreomycetidae</taxon>
        <taxon>Hypocreales</taxon>
        <taxon>Hypocreaceae</taxon>
        <taxon>Trichoderma</taxon>
    </lineage>
</organism>
<evidence type="ECO:0000313" key="3">
    <source>
        <dbReference type="Proteomes" id="UP000240493"/>
    </source>
</evidence>
<dbReference type="EMBL" id="KZ679260">
    <property type="protein sequence ID" value="PTB42027.1"/>
    <property type="molecule type" value="Genomic_DNA"/>
</dbReference>
<sequence>MADVMKMQSRISGASSEEWTWEVLIRRAITLGILVLVTFSTSSGRAARPPSRRSIQSASSRPWRACTPKARPGQAAHHVSFGEASSPSLACSCLFRSHHRRPKRPQLLHHWHDAKL</sequence>
<protein>
    <submittedName>
        <fullName evidence="2">Uncharacterized protein</fullName>
    </submittedName>
</protein>
<feature type="region of interest" description="Disordered" evidence="1">
    <location>
        <begin position="42"/>
        <end position="86"/>
    </location>
</feature>
<evidence type="ECO:0000313" key="2">
    <source>
        <dbReference type="EMBL" id="PTB42027.1"/>
    </source>
</evidence>
<name>A0A2T3ZB48_TRIA4</name>
<feature type="compositionally biased region" description="Low complexity" evidence="1">
    <location>
        <begin position="42"/>
        <end position="62"/>
    </location>
</feature>
<accession>A0A2T3ZB48</accession>
<dbReference type="AlphaFoldDB" id="A0A2T3ZB48"/>
<proteinExistence type="predicted"/>
<evidence type="ECO:0000256" key="1">
    <source>
        <dbReference type="SAM" id="MobiDB-lite"/>
    </source>
</evidence>
<gene>
    <name evidence="2" type="ORF">M441DRAFT_381123</name>
</gene>
<dbReference type="Proteomes" id="UP000240493">
    <property type="component" value="Unassembled WGS sequence"/>
</dbReference>
<keyword evidence="3" id="KW-1185">Reference proteome</keyword>
<reference evidence="2 3" key="1">
    <citation type="submission" date="2016-07" db="EMBL/GenBank/DDBJ databases">
        <title>Multiple horizontal gene transfer events from other fungi enriched the ability of initially mycotrophic Trichoderma (Ascomycota) to feed on dead plant biomass.</title>
        <authorList>
            <consortium name="DOE Joint Genome Institute"/>
            <person name="Aerts A."/>
            <person name="Atanasova L."/>
            <person name="Chenthamara K."/>
            <person name="Zhang J."/>
            <person name="Grujic M."/>
            <person name="Henrissat B."/>
            <person name="Kuo A."/>
            <person name="Salamov A."/>
            <person name="Lipzen A."/>
            <person name="Labutti K."/>
            <person name="Barry K."/>
            <person name="Miao Y."/>
            <person name="Rahimi M.J."/>
            <person name="Shen Q."/>
            <person name="Grigoriev I.V."/>
            <person name="Kubicek C.P."/>
            <person name="Druzhinina I.S."/>
        </authorList>
    </citation>
    <scope>NUCLEOTIDE SEQUENCE [LARGE SCALE GENOMIC DNA]</scope>
    <source>
        <strain evidence="2 3">CBS 433.97</strain>
    </source>
</reference>